<name>A0A7X2T467_9FIRM</name>
<sequence>MKKLILCLICLFSLCACQSGIEATLEDSVIVAMDDSNVSKEEITSLSKEEKKGNYYIIFETATGHYEYKIGKDGRIKDRDYQSIANENVEEEKKEEEEVQPEPEEKPAEEKPAEEKKDEISEDAKQRALEAACINMGIDTSAPQNVQVTMEEGQLVVRFDFGEGVTYVTTVDPNSFVATSSYSI</sequence>
<keyword evidence="2" id="KW-0732">Signal</keyword>
<protein>
    <recommendedName>
        <fullName evidence="5">PepSY domain-containing protein</fullName>
    </recommendedName>
</protein>
<evidence type="ECO:0008006" key="5">
    <source>
        <dbReference type="Google" id="ProtNLM"/>
    </source>
</evidence>
<dbReference type="EMBL" id="VUMM01000022">
    <property type="protein sequence ID" value="MSS02177.1"/>
    <property type="molecule type" value="Genomic_DNA"/>
</dbReference>
<feature type="compositionally biased region" description="Acidic residues" evidence="1">
    <location>
        <begin position="88"/>
        <end position="102"/>
    </location>
</feature>
<feature type="chain" id="PRO_5039511316" description="PepSY domain-containing protein" evidence="2">
    <location>
        <begin position="19"/>
        <end position="184"/>
    </location>
</feature>
<evidence type="ECO:0000256" key="1">
    <source>
        <dbReference type="SAM" id="MobiDB-lite"/>
    </source>
</evidence>
<feature type="region of interest" description="Disordered" evidence="1">
    <location>
        <begin position="84"/>
        <end position="124"/>
    </location>
</feature>
<dbReference type="PROSITE" id="PS51257">
    <property type="entry name" value="PROKAR_LIPOPROTEIN"/>
    <property type="match status" value="1"/>
</dbReference>
<comment type="caution">
    <text evidence="3">The sequence shown here is derived from an EMBL/GenBank/DDBJ whole genome shotgun (WGS) entry which is preliminary data.</text>
</comment>
<gene>
    <name evidence="3" type="ORF">FYJ50_08770</name>
</gene>
<dbReference type="AlphaFoldDB" id="A0A7X2T467"/>
<proteinExistence type="predicted"/>
<evidence type="ECO:0000256" key="2">
    <source>
        <dbReference type="SAM" id="SignalP"/>
    </source>
</evidence>
<evidence type="ECO:0000313" key="4">
    <source>
        <dbReference type="Proteomes" id="UP000470082"/>
    </source>
</evidence>
<feature type="compositionally biased region" description="Basic and acidic residues" evidence="1">
    <location>
        <begin position="103"/>
        <end position="124"/>
    </location>
</feature>
<dbReference type="RefSeq" id="WP_154461146.1">
    <property type="nucleotide sequence ID" value="NZ_VUMM01000022.1"/>
</dbReference>
<reference evidence="3 4" key="1">
    <citation type="submission" date="2019-08" db="EMBL/GenBank/DDBJ databases">
        <title>In-depth cultivation of the pig gut microbiome towards novel bacterial diversity and tailored functional studies.</title>
        <authorList>
            <person name="Wylensek D."/>
            <person name="Hitch T.C.A."/>
            <person name="Clavel T."/>
        </authorList>
    </citation>
    <scope>NUCLEOTIDE SEQUENCE [LARGE SCALE GENOMIC DNA]</scope>
    <source>
        <strain evidence="3 4">LKV-178-WT-2G</strain>
    </source>
</reference>
<accession>A0A7X2T467</accession>
<feature type="signal peptide" evidence="2">
    <location>
        <begin position="1"/>
        <end position="18"/>
    </location>
</feature>
<organism evidence="3 4">
    <name type="scientific">Floccifex porci</name>
    <dbReference type="NCBI Taxonomy" id="2606629"/>
    <lineage>
        <taxon>Bacteria</taxon>
        <taxon>Bacillati</taxon>
        <taxon>Bacillota</taxon>
        <taxon>Erysipelotrichia</taxon>
        <taxon>Erysipelotrichales</taxon>
        <taxon>Erysipelotrichaceae</taxon>
        <taxon>Floccifex</taxon>
    </lineage>
</organism>
<keyword evidence="4" id="KW-1185">Reference proteome</keyword>
<dbReference type="Proteomes" id="UP000470082">
    <property type="component" value="Unassembled WGS sequence"/>
</dbReference>
<evidence type="ECO:0000313" key="3">
    <source>
        <dbReference type="EMBL" id="MSS02177.1"/>
    </source>
</evidence>